<evidence type="ECO:0000313" key="3">
    <source>
        <dbReference type="Proteomes" id="UP000829999"/>
    </source>
</evidence>
<organism evidence="3 4">
    <name type="scientific">Spodoptera frugiperda</name>
    <name type="common">Fall armyworm</name>
    <dbReference type="NCBI Taxonomy" id="7108"/>
    <lineage>
        <taxon>Eukaryota</taxon>
        <taxon>Metazoa</taxon>
        <taxon>Ecdysozoa</taxon>
        <taxon>Arthropoda</taxon>
        <taxon>Hexapoda</taxon>
        <taxon>Insecta</taxon>
        <taxon>Pterygota</taxon>
        <taxon>Neoptera</taxon>
        <taxon>Endopterygota</taxon>
        <taxon>Lepidoptera</taxon>
        <taxon>Glossata</taxon>
        <taxon>Ditrysia</taxon>
        <taxon>Noctuoidea</taxon>
        <taxon>Noctuidae</taxon>
        <taxon>Amphipyrinae</taxon>
        <taxon>Spodoptera</taxon>
    </lineage>
</organism>
<feature type="compositionally biased region" description="Polar residues" evidence="1">
    <location>
        <begin position="128"/>
        <end position="146"/>
    </location>
</feature>
<dbReference type="RefSeq" id="XP_050561295.1">
    <property type="nucleotide sequence ID" value="XM_050705338.1"/>
</dbReference>
<gene>
    <name evidence="4" type="primary">LOC126912595</name>
</gene>
<evidence type="ECO:0000313" key="4">
    <source>
        <dbReference type="RefSeq" id="XP_050561295.1"/>
    </source>
</evidence>
<dbReference type="Proteomes" id="UP000829999">
    <property type="component" value="Chromosome 27"/>
</dbReference>
<proteinExistence type="predicted"/>
<dbReference type="PANTHER" id="PTHR10773">
    <property type="entry name" value="DNA-DIRECTED RNA POLYMERASES I, II, AND III SUBUNIT RPABC2"/>
    <property type="match status" value="1"/>
</dbReference>
<evidence type="ECO:0000259" key="2">
    <source>
        <dbReference type="Pfam" id="PF25273"/>
    </source>
</evidence>
<protein>
    <submittedName>
        <fullName evidence="4">Uncharacterized protein LOC126912595</fullName>
    </submittedName>
</protein>
<feature type="compositionally biased region" description="Polar residues" evidence="1">
    <location>
        <begin position="99"/>
        <end position="116"/>
    </location>
</feature>
<feature type="domain" description="DUF7869" evidence="2">
    <location>
        <begin position="548"/>
        <end position="689"/>
    </location>
</feature>
<evidence type="ECO:0000256" key="1">
    <source>
        <dbReference type="SAM" id="MobiDB-lite"/>
    </source>
</evidence>
<dbReference type="AlphaFoldDB" id="A0A9R0E9Q4"/>
<name>A0A9R0E9Q4_SPOFR</name>
<keyword evidence="3" id="KW-1185">Reference proteome</keyword>
<feature type="region of interest" description="Disordered" evidence="1">
    <location>
        <begin position="99"/>
        <end position="151"/>
    </location>
</feature>
<dbReference type="OrthoDB" id="6136790at2759"/>
<feature type="region of interest" description="Disordered" evidence="1">
    <location>
        <begin position="188"/>
        <end position="207"/>
    </location>
</feature>
<dbReference type="Pfam" id="PF25273">
    <property type="entry name" value="DUF7869"/>
    <property type="match status" value="1"/>
</dbReference>
<sequence length="799" mass="92816">MERRKLLVNLGKTRRQCAIMNREDLLQLIDNNRETSSESPKQPFKEDESLQNISDGFFEKNAVLADEVIEHLIEDLDVSAMKTNEYQLTSQDKSPCTVYSRSVTPVHPQSDTQINCENFDIGNRDSPSKLSDNTPTPSEYNSFTSSPPRPLSELDQNICLLNSGRPSSMSLSNCQSYTSNTSDASSAVEASSECSTPSSLNGRKRRQFSIDRTKKRRLRNKDKWIDTRRKLLLNSGKQHQSRNGKLQPAKQLKPACGICKFNCSAKISHEDRKLIFDRFWNLCDHEKQWVFIGKYTKRCMKRRITTENDSKRQYSVNYTLPTNLKETSPRTIKVCKTMFKNTLSVSNQFIQSALDKYDKNTGSCEKDFRGRHNNKNKVCTAAIIKGVCDHVNSFQPVESHYTRKDTNKVYLADLNFSTMFKLYQTWAEENNIVERVQTARQYRDIVNKEMNIAFYIPKKDQCDVCIAFKNCLPSLTSQQDEYNKHIQDKNIARSLKKQDKNEASSNPETITSATFDFQKILSTPHGETSSFYYKRKLSVFNFTVFDMGLKKGICYMWPETIAKRGSNEVASCLYNFIQQSTDRGIKDIRLWSDNCGGQNRNRIVFLMYVYCSQKYSIDICHRFLEKGHTQQEGDSVHALIEKSSKRKFIFCPEEWYTLVRWCKTSGDAYEVIEITQDQILDFKMCLNDFKLTKNTDNENVKWNQVREIVVKAENPYAIFYKYDLNDEEPKRIDLVRKVTTRSHRGFNDPKKCYDEPIIITSAKYKDLISLCQQNLIPPRYHNFYKNLKHSSYTDGNETE</sequence>
<reference evidence="4" key="1">
    <citation type="submission" date="2025-08" db="UniProtKB">
        <authorList>
            <consortium name="RefSeq"/>
        </authorList>
    </citation>
    <scope>IDENTIFICATION</scope>
    <source>
        <tissue evidence="4">Whole larval tissue</tissue>
    </source>
</reference>
<dbReference type="InterPro" id="IPR057191">
    <property type="entry name" value="DUF7869"/>
</dbReference>
<dbReference type="GeneID" id="126912595"/>
<dbReference type="PANTHER" id="PTHR10773:SF19">
    <property type="match status" value="1"/>
</dbReference>
<accession>A0A9R0E9Q4</accession>